<dbReference type="Proteomes" id="UP001163846">
    <property type="component" value="Unassembled WGS sequence"/>
</dbReference>
<evidence type="ECO:0000313" key="2">
    <source>
        <dbReference type="Proteomes" id="UP001163846"/>
    </source>
</evidence>
<protein>
    <submittedName>
        <fullName evidence="1">Uncharacterized protein</fullName>
    </submittedName>
</protein>
<reference evidence="1" key="1">
    <citation type="submission" date="2022-08" db="EMBL/GenBank/DDBJ databases">
        <authorList>
            <consortium name="DOE Joint Genome Institute"/>
            <person name="Min B."/>
            <person name="Riley R."/>
            <person name="Sierra-Patev S."/>
            <person name="Naranjo-Ortiz M."/>
            <person name="Looney B."/>
            <person name="Konkel Z."/>
            <person name="Slot J.C."/>
            <person name="Sakamoto Y."/>
            <person name="Steenwyk J.L."/>
            <person name="Rokas A."/>
            <person name="Carro J."/>
            <person name="Camarero S."/>
            <person name="Ferreira P."/>
            <person name="Molpeceres G."/>
            <person name="Ruiz-Duenas F.J."/>
            <person name="Serrano A."/>
            <person name="Henrissat B."/>
            <person name="Drula E."/>
            <person name="Hughes K.W."/>
            <person name="Mata J.L."/>
            <person name="Ishikawa N.K."/>
            <person name="Vargas-Isla R."/>
            <person name="Ushijima S."/>
            <person name="Smith C.A."/>
            <person name="Ahrendt S."/>
            <person name="Andreopoulos W."/>
            <person name="He G."/>
            <person name="Labutti K."/>
            <person name="Lipzen A."/>
            <person name="Ng V."/>
            <person name="Sandor L."/>
            <person name="Barry K."/>
            <person name="Martinez A.T."/>
            <person name="Xiao Y."/>
            <person name="Gibbons J.G."/>
            <person name="Terashima K."/>
            <person name="Hibbett D.S."/>
            <person name="Grigoriev I.V."/>
        </authorList>
    </citation>
    <scope>NUCLEOTIDE SEQUENCE</scope>
    <source>
        <strain evidence="1">TFB9207</strain>
    </source>
</reference>
<dbReference type="EMBL" id="MU806598">
    <property type="protein sequence ID" value="KAJ3834005.1"/>
    <property type="molecule type" value="Genomic_DNA"/>
</dbReference>
<evidence type="ECO:0000313" key="1">
    <source>
        <dbReference type="EMBL" id="KAJ3834005.1"/>
    </source>
</evidence>
<sequence>MKDWVSPSRGIACTTRPKELTRWIMNGRYDRRGNEPRFDNDELANFGKAFGLWWTSLKRSCSKSGRGRKGNGWGTLNTSGKNGWLSIVVCLKWWGMGLGEHREEALGGIWRQSIQDVQFTLDELISFNHNVAAP</sequence>
<dbReference type="AlphaFoldDB" id="A0AA38P0G0"/>
<proteinExistence type="predicted"/>
<organism evidence="1 2">
    <name type="scientific">Lentinula raphanica</name>
    <dbReference type="NCBI Taxonomy" id="153919"/>
    <lineage>
        <taxon>Eukaryota</taxon>
        <taxon>Fungi</taxon>
        <taxon>Dikarya</taxon>
        <taxon>Basidiomycota</taxon>
        <taxon>Agaricomycotina</taxon>
        <taxon>Agaricomycetes</taxon>
        <taxon>Agaricomycetidae</taxon>
        <taxon>Agaricales</taxon>
        <taxon>Marasmiineae</taxon>
        <taxon>Omphalotaceae</taxon>
        <taxon>Lentinula</taxon>
    </lineage>
</organism>
<name>A0AA38P0G0_9AGAR</name>
<accession>A0AA38P0G0</accession>
<comment type="caution">
    <text evidence="1">The sequence shown here is derived from an EMBL/GenBank/DDBJ whole genome shotgun (WGS) entry which is preliminary data.</text>
</comment>
<keyword evidence="2" id="KW-1185">Reference proteome</keyword>
<gene>
    <name evidence="1" type="ORF">F5878DRAFT_545577</name>
</gene>